<accession>T1QFV5</accession>
<keyword evidence="3" id="KW-1133">Transmembrane helix</keyword>
<dbReference type="PANTHER" id="PTHR12221">
    <property type="entry name" value="PESCADILLO - RELATED"/>
    <property type="match status" value="1"/>
</dbReference>
<dbReference type="EMBL" id="JX624328">
    <property type="protein sequence ID" value="AGB52037.1"/>
    <property type="molecule type" value="mRNA"/>
</dbReference>
<name>T1QFV5_ELAGV</name>
<proteinExistence type="evidence at transcript level"/>
<gene>
    <name evidence="4" type="primary">PESCon-20</name>
</gene>
<protein>
    <submittedName>
        <fullName evidence="4">Pescadillo family protein</fullName>
    </submittedName>
</protein>
<dbReference type="GO" id="GO:0003723">
    <property type="term" value="F:RNA binding"/>
    <property type="evidence" value="ECO:0007669"/>
    <property type="project" value="TreeGrafter"/>
</dbReference>
<dbReference type="Pfam" id="PF06732">
    <property type="entry name" value="Pescadillo_N"/>
    <property type="match status" value="1"/>
</dbReference>
<evidence type="ECO:0000256" key="2">
    <source>
        <dbReference type="SAM" id="MobiDB-lite"/>
    </source>
</evidence>
<feature type="region of interest" description="Disordered" evidence="2">
    <location>
        <begin position="278"/>
        <end position="297"/>
    </location>
</feature>
<dbReference type="AlphaFoldDB" id="T1QFV5"/>
<dbReference type="PANTHER" id="PTHR12221:SF6">
    <property type="entry name" value="PESCADILLO HOMOLOG"/>
    <property type="match status" value="1"/>
</dbReference>
<evidence type="ECO:0000256" key="3">
    <source>
        <dbReference type="SAM" id="Phobius"/>
    </source>
</evidence>
<comment type="subcellular location">
    <subcellularLocation>
        <location evidence="1">Nucleus</location>
    </subcellularLocation>
</comment>
<sequence length="639" mass="73209">MPKHYRPPGKKKEGNAAKYITRTKAVHHLQVSLPTFRKLCILKGIFPREPKKKVEGNHKTYYHTKDIAFVAHDPLVEKFRDIRAHKRKVKKALARKNRELADRLLNRQPTYKLDRLILERYPAFVDALRDLGWSASLWYKLFAALPAVGGERIQVERIHNCRRLSHEWQAYIFQTHSLRKTFISVKGIYYQGEVEGQKITWLTPHALQQVLTDDVDFNVMLTFLEFYEAFLGFVNFKLYHSINVKYPPLLDPQLEALAAELYALCRYVSAAPERRLGDSQAISSSENEQSEDKKVDAQTDGSSLRLAQLQHQLPANEPGTLMHLVAAATECRGQNKGVQKSFQKVQVFFKPGPKGVTAFHYSSFWRCGFLGRWFSIRIGHHPSDCANTRSYVSFRICATTMDLLCKCQDHITNRGIFGWKGSSSSFVTFCGRRLCPICDNQTPPRCGQTSFTNARYREWRFGSTESVGRNHSDRSSCKETEVGNAREAVPIEHGTSGDYLLCFFVKEFAELGRCTGRCSCRSRANGKGYPPFHGCHVTKKEEAVSNADQQRTEKGKCQHSQREEEKGRSQKRVTASFCNPCWLCIYLCVVFVLQGLLLPAIFIYFSCLCHRCSHKILRICWMLTGSTWNKEVFYLTSCS</sequence>
<reference evidence="4" key="1">
    <citation type="submission" date="2012-09" db="EMBL/GenBank/DDBJ databases">
        <title>Molecular characterization of TLS seedlings of oil palm.</title>
        <authorList>
            <person name="Habib S.H."/>
            <person name="Namasivayam P."/>
            <person name="Ho C.L."/>
            <person name="Syed Alwee S.S.R."/>
        </authorList>
    </citation>
    <scope>NUCLEOTIDE SEQUENCE</scope>
    <source>
        <tissue evidence="4">Shoot apical meristem</tissue>
    </source>
</reference>
<dbReference type="GO" id="GO:0000463">
    <property type="term" value="P:maturation of LSU-rRNA from tricistronic rRNA transcript (SSU-rRNA, 5.8S rRNA, LSU-rRNA)"/>
    <property type="evidence" value="ECO:0007669"/>
    <property type="project" value="TreeGrafter"/>
</dbReference>
<evidence type="ECO:0000256" key="1">
    <source>
        <dbReference type="ARBA" id="ARBA00004123"/>
    </source>
</evidence>
<dbReference type="GO" id="GO:0070545">
    <property type="term" value="C:PeBoW complex"/>
    <property type="evidence" value="ECO:0007669"/>
    <property type="project" value="TreeGrafter"/>
</dbReference>
<feature type="transmembrane region" description="Helical" evidence="3">
    <location>
        <begin position="581"/>
        <end position="605"/>
    </location>
</feature>
<dbReference type="InterPro" id="IPR010613">
    <property type="entry name" value="PES"/>
</dbReference>
<keyword evidence="3" id="KW-0812">Transmembrane</keyword>
<evidence type="ECO:0000313" key="4">
    <source>
        <dbReference type="EMBL" id="AGB52037.1"/>
    </source>
</evidence>
<keyword evidence="3" id="KW-0472">Membrane</keyword>
<feature type="non-terminal residue" evidence="4">
    <location>
        <position position="639"/>
    </location>
</feature>
<organism evidence="4">
    <name type="scientific">Elaeis guineensis var. tenera</name>
    <name type="common">Oil palm</name>
    <dbReference type="NCBI Taxonomy" id="51953"/>
    <lineage>
        <taxon>Eukaryota</taxon>
        <taxon>Viridiplantae</taxon>
        <taxon>Streptophyta</taxon>
        <taxon>Embryophyta</taxon>
        <taxon>Tracheophyta</taxon>
        <taxon>Spermatophyta</taxon>
        <taxon>Magnoliopsida</taxon>
        <taxon>Liliopsida</taxon>
        <taxon>Arecaceae</taxon>
        <taxon>Arecoideae</taxon>
        <taxon>Cocoseae</taxon>
        <taxon>Elaeidinae</taxon>
        <taxon>Elaeis</taxon>
    </lineage>
</organism>